<dbReference type="RefSeq" id="WP_344831860.1">
    <property type="nucleotide sequence ID" value="NZ_BAAAUV010000012.1"/>
</dbReference>
<keyword evidence="2" id="KW-1185">Reference proteome</keyword>
<organism evidence="1 2">
    <name type="scientific">Actinocorallia longicatena</name>
    <dbReference type="NCBI Taxonomy" id="111803"/>
    <lineage>
        <taxon>Bacteria</taxon>
        <taxon>Bacillati</taxon>
        <taxon>Actinomycetota</taxon>
        <taxon>Actinomycetes</taxon>
        <taxon>Streptosporangiales</taxon>
        <taxon>Thermomonosporaceae</taxon>
        <taxon>Actinocorallia</taxon>
    </lineage>
</organism>
<dbReference type="Proteomes" id="UP001501237">
    <property type="component" value="Unassembled WGS sequence"/>
</dbReference>
<dbReference type="EMBL" id="BAAAUV010000012">
    <property type="protein sequence ID" value="GAA3221468.1"/>
    <property type="molecule type" value="Genomic_DNA"/>
</dbReference>
<sequence>MSADSLRLLVNGVQVVSILDSELTVGGIGLAVAVDSPGNRSISFGGLSVWHPAT</sequence>
<evidence type="ECO:0000313" key="1">
    <source>
        <dbReference type="EMBL" id="GAA3221468.1"/>
    </source>
</evidence>
<name>A0ABP6QGN4_9ACTN</name>
<proteinExistence type="predicted"/>
<gene>
    <name evidence="1" type="ORF">GCM10010468_46590</name>
</gene>
<evidence type="ECO:0000313" key="2">
    <source>
        <dbReference type="Proteomes" id="UP001501237"/>
    </source>
</evidence>
<comment type="caution">
    <text evidence="1">The sequence shown here is derived from an EMBL/GenBank/DDBJ whole genome shotgun (WGS) entry which is preliminary data.</text>
</comment>
<reference evidence="2" key="1">
    <citation type="journal article" date="2019" name="Int. J. Syst. Evol. Microbiol.">
        <title>The Global Catalogue of Microorganisms (GCM) 10K type strain sequencing project: providing services to taxonomists for standard genome sequencing and annotation.</title>
        <authorList>
            <consortium name="The Broad Institute Genomics Platform"/>
            <consortium name="The Broad Institute Genome Sequencing Center for Infectious Disease"/>
            <person name="Wu L."/>
            <person name="Ma J."/>
        </authorList>
    </citation>
    <scope>NUCLEOTIDE SEQUENCE [LARGE SCALE GENOMIC DNA]</scope>
    <source>
        <strain evidence="2">JCM 9377</strain>
    </source>
</reference>
<accession>A0ABP6QGN4</accession>
<protein>
    <submittedName>
        <fullName evidence="1">Uncharacterized protein</fullName>
    </submittedName>
</protein>